<sequence>LRSQMMAVGDVFPPTSLPKRPPSYTRIVFVGEYRPPSLPRSLCHASCRYAPCGKTDDRRLCVVLVEGRLPSPNIFCSHHHPCTPRLP</sequence>
<feature type="non-terminal residue" evidence="1">
    <location>
        <position position="1"/>
    </location>
</feature>
<dbReference type="EMBL" id="KN825095">
    <property type="protein sequence ID" value="KIK94610.1"/>
    <property type="molecule type" value="Genomic_DNA"/>
</dbReference>
<reference evidence="1 2" key="1">
    <citation type="submission" date="2014-04" db="EMBL/GenBank/DDBJ databases">
        <authorList>
            <consortium name="DOE Joint Genome Institute"/>
            <person name="Kuo A."/>
            <person name="Kohler A."/>
            <person name="Jargeat P."/>
            <person name="Nagy L.G."/>
            <person name="Floudas D."/>
            <person name="Copeland A."/>
            <person name="Barry K.W."/>
            <person name="Cichocki N."/>
            <person name="Veneault-Fourrey C."/>
            <person name="LaButti K."/>
            <person name="Lindquist E.A."/>
            <person name="Lipzen A."/>
            <person name="Lundell T."/>
            <person name="Morin E."/>
            <person name="Murat C."/>
            <person name="Sun H."/>
            <person name="Tunlid A."/>
            <person name="Henrissat B."/>
            <person name="Grigoriev I.V."/>
            <person name="Hibbett D.S."/>
            <person name="Martin F."/>
            <person name="Nordberg H.P."/>
            <person name="Cantor M.N."/>
            <person name="Hua S.X."/>
        </authorList>
    </citation>
    <scope>NUCLEOTIDE SEQUENCE [LARGE SCALE GENOMIC DNA]</scope>
    <source>
        <strain evidence="1 2">Ve08.2h10</strain>
    </source>
</reference>
<feature type="non-terminal residue" evidence="1">
    <location>
        <position position="87"/>
    </location>
</feature>
<dbReference type="OrthoDB" id="10414428at2759"/>
<organism evidence="1 2">
    <name type="scientific">Paxillus rubicundulus Ve08.2h10</name>
    <dbReference type="NCBI Taxonomy" id="930991"/>
    <lineage>
        <taxon>Eukaryota</taxon>
        <taxon>Fungi</taxon>
        <taxon>Dikarya</taxon>
        <taxon>Basidiomycota</taxon>
        <taxon>Agaricomycotina</taxon>
        <taxon>Agaricomycetes</taxon>
        <taxon>Agaricomycetidae</taxon>
        <taxon>Boletales</taxon>
        <taxon>Paxilineae</taxon>
        <taxon>Paxillaceae</taxon>
        <taxon>Paxillus</taxon>
    </lineage>
</organism>
<keyword evidence="2" id="KW-1185">Reference proteome</keyword>
<evidence type="ECO:0000313" key="1">
    <source>
        <dbReference type="EMBL" id="KIK94610.1"/>
    </source>
</evidence>
<dbReference type="Proteomes" id="UP000054538">
    <property type="component" value="Unassembled WGS sequence"/>
</dbReference>
<dbReference type="AlphaFoldDB" id="A0A0D0E848"/>
<gene>
    <name evidence="1" type="ORF">PAXRUDRAFT_123062</name>
</gene>
<accession>A0A0D0E848</accession>
<evidence type="ECO:0000313" key="2">
    <source>
        <dbReference type="Proteomes" id="UP000054538"/>
    </source>
</evidence>
<reference evidence="2" key="2">
    <citation type="submission" date="2015-01" db="EMBL/GenBank/DDBJ databases">
        <title>Evolutionary Origins and Diversification of the Mycorrhizal Mutualists.</title>
        <authorList>
            <consortium name="DOE Joint Genome Institute"/>
            <consortium name="Mycorrhizal Genomics Consortium"/>
            <person name="Kohler A."/>
            <person name="Kuo A."/>
            <person name="Nagy L.G."/>
            <person name="Floudas D."/>
            <person name="Copeland A."/>
            <person name="Barry K.W."/>
            <person name="Cichocki N."/>
            <person name="Veneault-Fourrey C."/>
            <person name="LaButti K."/>
            <person name="Lindquist E.A."/>
            <person name="Lipzen A."/>
            <person name="Lundell T."/>
            <person name="Morin E."/>
            <person name="Murat C."/>
            <person name="Riley R."/>
            <person name="Ohm R."/>
            <person name="Sun H."/>
            <person name="Tunlid A."/>
            <person name="Henrissat B."/>
            <person name="Grigoriev I.V."/>
            <person name="Hibbett D.S."/>
            <person name="Martin F."/>
        </authorList>
    </citation>
    <scope>NUCLEOTIDE SEQUENCE [LARGE SCALE GENOMIC DNA]</scope>
    <source>
        <strain evidence="2">Ve08.2h10</strain>
    </source>
</reference>
<proteinExistence type="predicted"/>
<name>A0A0D0E848_9AGAM</name>
<dbReference type="InParanoid" id="A0A0D0E848"/>
<protein>
    <submittedName>
        <fullName evidence="1">Uncharacterized protein</fullName>
    </submittedName>
</protein>
<dbReference type="HOGENOM" id="CLU_2489443_0_0_1"/>